<dbReference type="AlphaFoldDB" id="A0AAD6XGF3"/>
<comment type="caution">
    <text evidence="2">The sequence shown here is derived from an EMBL/GenBank/DDBJ whole genome shotgun (WGS) entry which is preliminary data.</text>
</comment>
<dbReference type="Gene3D" id="3.40.50.300">
    <property type="entry name" value="P-loop containing nucleotide triphosphate hydrolases"/>
    <property type="match status" value="1"/>
</dbReference>
<evidence type="ECO:0000256" key="1">
    <source>
        <dbReference type="SAM" id="Phobius"/>
    </source>
</evidence>
<name>A0AAD6XGF3_9AGAR</name>
<keyword evidence="1" id="KW-0472">Membrane</keyword>
<dbReference type="InterPro" id="IPR027417">
    <property type="entry name" value="P-loop_NTPase"/>
</dbReference>
<evidence type="ECO:0000313" key="3">
    <source>
        <dbReference type="Proteomes" id="UP001218188"/>
    </source>
</evidence>
<keyword evidence="3" id="KW-1185">Reference proteome</keyword>
<reference evidence="2" key="1">
    <citation type="submission" date="2023-03" db="EMBL/GenBank/DDBJ databases">
        <title>Massive genome expansion in bonnet fungi (Mycena s.s.) driven by repeated elements and novel gene families across ecological guilds.</title>
        <authorList>
            <consortium name="Lawrence Berkeley National Laboratory"/>
            <person name="Harder C.B."/>
            <person name="Miyauchi S."/>
            <person name="Viragh M."/>
            <person name="Kuo A."/>
            <person name="Thoen E."/>
            <person name="Andreopoulos B."/>
            <person name="Lu D."/>
            <person name="Skrede I."/>
            <person name="Drula E."/>
            <person name="Henrissat B."/>
            <person name="Morin E."/>
            <person name="Kohler A."/>
            <person name="Barry K."/>
            <person name="LaButti K."/>
            <person name="Morin E."/>
            <person name="Salamov A."/>
            <person name="Lipzen A."/>
            <person name="Mereny Z."/>
            <person name="Hegedus B."/>
            <person name="Baldrian P."/>
            <person name="Stursova M."/>
            <person name="Weitz H."/>
            <person name="Taylor A."/>
            <person name="Grigoriev I.V."/>
            <person name="Nagy L.G."/>
            <person name="Martin F."/>
            <person name="Kauserud H."/>
        </authorList>
    </citation>
    <scope>NUCLEOTIDE SEQUENCE</scope>
    <source>
        <strain evidence="2">CBHHK200</strain>
    </source>
</reference>
<evidence type="ECO:0000313" key="2">
    <source>
        <dbReference type="EMBL" id="KAJ7044349.1"/>
    </source>
</evidence>
<gene>
    <name evidence="2" type="ORF">C8F04DRAFT_1070206</name>
</gene>
<accession>A0AAD6XGF3</accession>
<dbReference type="Proteomes" id="UP001218188">
    <property type="component" value="Unassembled WGS sequence"/>
</dbReference>
<proteinExistence type="predicted"/>
<protein>
    <submittedName>
        <fullName evidence="2">Uncharacterized protein</fullName>
    </submittedName>
</protein>
<keyword evidence="1" id="KW-1133">Transmembrane helix</keyword>
<keyword evidence="1" id="KW-0812">Transmembrane</keyword>
<dbReference type="EMBL" id="JARJCM010000007">
    <property type="protein sequence ID" value="KAJ7044349.1"/>
    <property type="molecule type" value="Genomic_DNA"/>
</dbReference>
<organism evidence="2 3">
    <name type="scientific">Mycena alexandri</name>
    <dbReference type="NCBI Taxonomy" id="1745969"/>
    <lineage>
        <taxon>Eukaryota</taxon>
        <taxon>Fungi</taxon>
        <taxon>Dikarya</taxon>
        <taxon>Basidiomycota</taxon>
        <taxon>Agaricomycotina</taxon>
        <taxon>Agaricomycetes</taxon>
        <taxon>Agaricomycetidae</taxon>
        <taxon>Agaricales</taxon>
        <taxon>Marasmiineae</taxon>
        <taxon>Mycenaceae</taxon>
        <taxon>Mycena</taxon>
    </lineage>
</organism>
<sequence>MFDVGGQRSERKKWIHCFERCVSFFGFWVLGCMFLRCCVFLALRWWFWRFYFYFWRESQRRLRPSASEVQWLCVGW</sequence>
<feature type="transmembrane region" description="Helical" evidence="1">
    <location>
        <begin position="21"/>
        <end position="47"/>
    </location>
</feature>